<dbReference type="EMBL" id="KN847477">
    <property type="protein sequence ID" value="KIX06542.1"/>
    <property type="molecule type" value="Genomic_DNA"/>
</dbReference>
<dbReference type="HOGENOM" id="CLU_1261348_0_0_1"/>
<evidence type="ECO:0000313" key="3">
    <source>
        <dbReference type="Proteomes" id="UP000053617"/>
    </source>
</evidence>
<keyword evidence="1" id="KW-0732">Signal</keyword>
<feature type="signal peptide" evidence="1">
    <location>
        <begin position="1"/>
        <end position="17"/>
    </location>
</feature>
<evidence type="ECO:0000256" key="1">
    <source>
        <dbReference type="SAM" id="SignalP"/>
    </source>
</evidence>
<name>A0A0D2FWI0_9EURO</name>
<sequence>MRTSVAIAAGLVAVASAKTSTITDTVDVTITSCEPTITDCPYKPAPTSVDDYTWGDWTSTTTTTTPVEPVSTTTYDPTWGDWTSTTTTTTTPVEAVSTSTTWVGTWGDWTSTTTPVSPVTTSSSAACGSYTATAPPAWFSLLPSSVLSSIEAKWTGAPPADWCYYTYSTSTLATSTPVAPASSTPYWPAGSSSPVAAASGTGTGVWSYTPSSPVSPATFTGAANANAGSLAIAGLAAAAALVIA</sequence>
<dbReference type="OrthoDB" id="4159459at2759"/>
<protein>
    <submittedName>
        <fullName evidence="2">Uncharacterized protein</fullName>
    </submittedName>
</protein>
<dbReference type="Proteomes" id="UP000053617">
    <property type="component" value="Unassembled WGS sequence"/>
</dbReference>
<dbReference type="VEuPathDB" id="FungiDB:Z518_04518"/>
<dbReference type="RefSeq" id="XP_013273678.1">
    <property type="nucleotide sequence ID" value="XM_013418224.1"/>
</dbReference>
<feature type="chain" id="PRO_5002242100" evidence="1">
    <location>
        <begin position="18"/>
        <end position="244"/>
    </location>
</feature>
<dbReference type="GeneID" id="25292589"/>
<gene>
    <name evidence="2" type="ORF">Z518_04518</name>
</gene>
<organism evidence="2 3">
    <name type="scientific">Rhinocladiella mackenziei CBS 650.93</name>
    <dbReference type="NCBI Taxonomy" id="1442369"/>
    <lineage>
        <taxon>Eukaryota</taxon>
        <taxon>Fungi</taxon>
        <taxon>Dikarya</taxon>
        <taxon>Ascomycota</taxon>
        <taxon>Pezizomycotina</taxon>
        <taxon>Eurotiomycetes</taxon>
        <taxon>Chaetothyriomycetidae</taxon>
        <taxon>Chaetothyriales</taxon>
        <taxon>Herpotrichiellaceae</taxon>
        <taxon>Rhinocladiella</taxon>
    </lineage>
</organism>
<reference evidence="2 3" key="1">
    <citation type="submission" date="2015-01" db="EMBL/GenBank/DDBJ databases">
        <title>The Genome Sequence of Rhinocladiella mackenzie CBS 650.93.</title>
        <authorList>
            <consortium name="The Broad Institute Genomics Platform"/>
            <person name="Cuomo C."/>
            <person name="de Hoog S."/>
            <person name="Gorbushina A."/>
            <person name="Stielow B."/>
            <person name="Teixiera M."/>
            <person name="Abouelleil A."/>
            <person name="Chapman S.B."/>
            <person name="Priest M."/>
            <person name="Young S.K."/>
            <person name="Wortman J."/>
            <person name="Nusbaum C."/>
            <person name="Birren B."/>
        </authorList>
    </citation>
    <scope>NUCLEOTIDE SEQUENCE [LARGE SCALE GENOMIC DNA]</scope>
    <source>
        <strain evidence="2 3">CBS 650.93</strain>
    </source>
</reference>
<keyword evidence="3" id="KW-1185">Reference proteome</keyword>
<proteinExistence type="predicted"/>
<dbReference type="STRING" id="1442369.A0A0D2FWI0"/>
<dbReference type="AlphaFoldDB" id="A0A0D2FWI0"/>
<evidence type="ECO:0000313" key="2">
    <source>
        <dbReference type="EMBL" id="KIX06542.1"/>
    </source>
</evidence>
<accession>A0A0D2FWI0</accession>